<dbReference type="AlphaFoldDB" id="A0A6I9WYY1"/>
<dbReference type="GO" id="GO:0008270">
    <property type="term" value="F:zinc ion binding"/>
    <property type="evidence" value="ECO:0007669"/>
    <property type="project" value="UniProtKB-UniRule"/>
</dbReference>
<dbReference type="Pfam" id="PF11838">
    <property type="entry name" value="ERAP1_C"/>
    <property type="match status" value="1"/>
</dbReference>
<dbReference type="GO" id="GO:0005886">
    <property type="term" value="C:plasma membrane"/>
    <property type="evidence" value="ECO:0007669"/>
    <property type="project" value="UniProtKB-SubCell"/>
</dbReference>
<feature type="domain" description="Aminopeptidase N-like N-terminal" evidence="15">
    <location>
        <begin position="76"/>
        <end position="260"/>
    </location>
</feature>
<gene>
    <name evidence="17" type="primary">LOC105427263</name>
</gene>
<dbReference type="CDD" id="cd09601">
    <property type="entry name" value="M1_APN-Q_like"/>
    <property type="match status" value="1"/>
</dbReference>
<dbReference type="GO" id="GO:0098552">
    <property type="term" value="C:side of membrane"/>
    <property type="evidence" value="ECO:0007669"/>
    <property type="project" value="UniProtKB-KW"/>
</dbReference>
<evidence type="ECO:0000256" key="7">
    <source>
        <dbReference type="ARBA" id="ARBA00022833"/>
    </source>
</evidence>
<dbReference type="KEGG" id="pbar:105427263"/>
<dbReference type="InterPro" id="IPR024571">
    <property type="entry name" value="ERAP1-like_C_dom"/>
</dbReference>
<evidence type="ECO:0000256" key="2">
    <source>
        <dbReference type="ARBA" id="ARBA00010136"/>
    </source>
</evidence>
<dbReference type="InterPro" id="IPR001930">
    <property type="entry name" value="Peptidase_M1"/>
</dbReference>
<dbReference type="PANTHER" id="PTHR11533">
    <property type="entry name" value="PROTEASE M1 ZINC METALLOPROTEASE"/>
    <property type="match status" value="1"/>
</dbReference>
<feature type="site" description="Transition state stabilizer" evidence="11">
    <location>
        <position position="453"/>
    </location>
</feature>
<dbReference type="SUPFAM" id="SSF63737">
    <property type="entry name" value="Leukotriene A4 hydrolase N-terminal domain"/>
    <property type="match status" value="1"/>
</dbReference>
<dbReference type="InterPro" id="IPR027268">
    <property type="entry name" value="Peptidase_M4/M1_CTD_sf"/>
</dbReference>
<keyword evidence="5 10" id="KW-0479">Metal-binding</keyword>
<dbReference type="InterPro" id="IPR045357">
    <property type="entry name" value="Aminopeptidase_N-like_N"/>
</dbReference>
<dbReference type="InterPro" id="IPR034016">
    <property type="entry name" value="M1_APN-typ"/>
</dbReference>
<evidence type="ECO:0000256" key="12">
    <source>
        <dbReference type="RuleBase" id="RU364040"/>
    </source>
</evidence>
<accession>A0A6I9WYY1</accession>
<dbReference type="RefSeq" id="XP_011637236.2">
    <property type="nucleotide sequence ID" value="XM_011638934.2"/>
</dbReference>
<keyword evidence="8 12" id="KW-0482">Metalloprotease</keyword>
<keyword evidence="3" id="KW-0336">GPI-anchor</keyword>
<dbReference type="GO" id="GO:0070006">
    <property type="term" value="F:metalloaminopeptidase activity"/>
    <property type="evidence" value="ECO:0007669"/>
    <property type="project" value="TreeGrafter"/>
</dbReference>
<dbReference type="GO" id="GO:0005615">
    <property type="term" value="C:extracellular space"/>
    <property type="evidence" value="ECO:0007669"/>
    <property type="project" value="TreeGrafter"/>
</dbReference>
<dbReference type="Gene3D" id="1.10.390.10">
    <property type="entry name" value="Neutral Protease Domain 2"/>
    <property type="match status" value="1"/>
</dbReference>
<dbReference type="GO" id="GO:0042277">
    <property type="term" value="F:peptide binding"/>
    <property type="evidence" value="ECO:0007669"/>
    <property type="project" value="TreeGrafter"/>
</dbReference>
<keyword evidence="6 12" id="KW-0378">Hydrolase</keyword>
<comment type="cofactor">
    <cofactor evidence="10 12">
        <name>Zn(2+)</name>
        <dbReference type="ChEBI" id="CHEBI:29105"/>
    </cofactor>
    <text evidence="10 12">Binds 1 zinc ion per subunit.</text>
</comment>
<dbReference type="InterPro" id="IPR014782">
    <property type="entry name" value="Peptidase_M1_dom"/>
</dbReference>
<evidence type="ECO:0000256" key="8">
    <source>
        <dbReference type="ARBA" id="ARBA00023049"/>
    </source>
</evidence>
<evidence type="ECO:0000256" key="11">
    <source>
        <dbReference type="PIRSR" id="PIRSR634016-4"/>
    </source>
</evidence>
<dbReference type="GO" id="GO:0005737">
    <property type="term" value="C:cytoplasm"/>
    <property type="evidence" value="ECO:0007669"/>
    <property type="project" value="TreeGrafter"/>
</dbReference>
<protein>
    <recommendedName>
        <fullName evidence="12">Aminopeptidase</fullName>
        <ecNumber evidence="12">3.4.11.-</ecNumber>
    </recommendedName>
</protein>
<evidence type="ECO:0000259" key="15">
    <source>
        <dbReference type="Pfam" id="PF17900"/>
    </source>
</evidence>
<dbReference type="InterPro" id="IPR042097">
    <property type="entry name" value="Aminopeptidase_N-like_N_sf"/>
</dbReference>
<dbReference type="Gene3D" id="1.25.50.20">
    <property type="match status" value="1"/>
</dbReference>
<dbReference type="PANTHER" id="PTHR11533:SF301">
    <property type="entry name" value="AMINOPEPTIDASE"/>
    <property type="match status" value="1"/>
</dbReference>
<evidence type="ECO:0000256" key="3">
    <source>
        <dbReference type="ARBA" id="ARBA00022622"/>
    </source>
</evidence>
<evidence type="ECO:0000256" key="10">
    <source>
        <dbReference type="PIRSR" id="PIRSR634016-3"/>
    </source>
</evidence>
<evidence type="ECO:0000256" key="5">
    <source>
        <dbReference type="ARBA" id="ARBA00022723"/>
    </source>
</evidence>
<dbReference type="OrthoDB" id="7549261at2759"/>
<evidence type="ECO:0000313" key="16">
    <source>
        <dbReference type="Proteomes" id="UP000504615"/>
    </source>
</evidence>
<dbReference type="PRINTS" id="PR00756">
    <property type="entry name" value="ALADIPTASE"/>
</dbReference>
<dbReference type="Pfam" id="PF17900">
    <property type="entry name" value="Peptidase_M1_N"/>
    <property type="match status" value="1"/>
</dbReference>
<dbReference type="GO" id="GO:0006508">
    <property type="term" value="P:proteolysis"/>
    <property type="evidence" value="ECO:0007669"/>
    <property type="project" value="UniProtKB-KW"/>
</dbReference>
<evidence type="ECO:0000313" key="17">
    <source>
        <dbReference type="RefSeq" id="XP_011637236.2"/>
    </source>
</evidence>
<comment type="similarity">
    <text evidence="2 12">Belongs to the peptidase M1 family.</text>
</comment>
<dbReference type="Pfam" id="PF01433">
    <property type="entry name" value="Peptidase_M1"/>
    <property type="match status" value="1"/>
</dbReference>
<keyword evidence="9" id="KW-0449">Lipoprotein</keyword>
<evidence type="ECO:0000256" key="1">
    <source>
        <dbReference type="ARBA" id="ARBA00004609"/>
    </source>
</evidence>
<sequence length="936" mass="110290">MNITELIKLLLYGSLIFNYVTAIYAHKEKIFDKISNEQINRPQTIRTKRSEITETTEEVIIKAAVGNFRLPDFIIPKRYSIKLALDIENDIFYGECDISIMILNTAQNITLHSANLEITQIMLTEINAKHEIMYKTCNTSYIHELQIIVLDFLHDLRPNNYTLSIMYKSYITNDVGGFVKIPYINGTGEIKWLITTSNSVTGMRHLFPCWDEPGLKANFIIAIRHPEHYNVFSNTHSFYTSFISEQMTTRFATIPEIPTYRIAILLFDKNDYIHISPIQNLKLWRREWLDVQWDEIFKLIEVVTSTVEYMWQLPEEYLLRNHYAIAGLRDDGVDKLQFILYREEDIIYNKEIDPIAHKIELLRIIGRKVVGQLFGTAVSSSWWSYMWLNEGIARLFGVYTINKIMPDIRMLDLFVVQTQQESLRLDDSQIMKPLDSEVNSISEINSLFSFTYYIKAPSILRMLHYTVGDEIFQKGIYAYLRRRTGSLDDFWTAMQSAYDSQTMDLKKINVKDLMNPWIQEKQYPILNVTETFDTEWVKIILEIASKKWTVPLTNQVYMNLKRILPTFCLTREQTHFLVKCNNPEYNQFIIINQQQIGYYRVFYNTESWLRIVRYLNSENYTNIHVLTRAQIIDDTFHLTISGELHSSAFWEVMSYLKMGNGLYSMVPMFKAIEHMSYILPFDNIDNIHFKMRLQKLLGTLLQKIGYEEKDNDNNLVKCLRQEAVRWACILGDRECKKIAEFQLQLHLLNPIKNKLLPWWKEWTFCNGLSVSSISLDKLFKDLDEILIIKDPEMFKILACYNDISSLVSLLYKLKTLKNNYVSTYTEDNARTITIVKNYIYLFYYVIQKHGNDNLFNYILLNNLEELKPKEISTTAALINIINYTYSNKALCQIQKWIHKNLINSLLQNTEHKIHMRLKKHYAGTVDNVCETSRFIF</sequence>
<dbReference type="Gene3D" id="2.60.40.1730">
    <property type="entry name" value="tricorn interacting facor f3 domain"/>
    <property type="match status" value="1"/>
</dbReference>
<keyword evidence="4 12" id="KW-0645">Protease</keyword>
<dbReference type="GO" id="GO:0043171">
    <property type="term" value="P:peptide catabolic process"/>
    <property type="evidence" value="ECO:0007669"/>
    <property type="project" value="TreeGrafter"/>
</dbReference>
<name>A0A6I9WYY1_9HYME</name>
<keyword evidence="3" id="KW-0325">Glycoprotein</keyword>
<dbReference type="GeneID" id="105427263"/>
<evidence type="ECO:0000256" key="4">
    <source>
        <dbReference type="ARBA" id="ARBA00022670"/>
    </source>
</evidence>
<keyword evidence="16" id="KW-1185">Reference proteome</keyword>
<keyword evidence="12" id="KW-0031">Aminopeptidase</keyword>
<evidence type="ECO:0000259" key="13">
    <source>
        <dbReference type="Pfam" id="PF01433"/>
    </source>
</evidence>
<comment type="subcellular location">
    <subcellularLocation>
        <location evidence="1">Cell membrane</location>
        <topology evidence="1">Lipid-anchor</topology>
        <topology evidence="1">GPI-anchor</topology>
    </subcellularLocation>
</comment>
<feature type="binding site" evidence="10">
    <location>
        <position position="390"/>
    </location>
    <ligand>
        <name>Zn(2+)</name>
        <dbReference type="ChEBI" id="CHEBI:29105"/>
        <note>catalytic</note>
    </ligand>
</feature>
<dbReference type="Proteomes" id="UP000504615">
    <property type="component" value="Unplaced"/>
</dbReference>
<evidence type="ECO:0000256" key="9">
    <source>
        <dbReference type="ARBA" id="ARBA00023288"/>
    </source>
</evidence>
<proteinExistence type="inferred from homology"/>
<keyword evidence="3" id="KW-0472">Membrane</keyword>
<feature type="domain" description="ERAP1-like C-terminal" evidence="14">
    <location>
        <begin position="588"/>
        <end position="770"/>
    </location>
</feature>
<dbReference type="EC" id="3.4.11.-" evidence="12"/>
<dbReference type="SUPFAM" id="SSF55486">
    <property type="entry name" value="Metalloproteases ('zincins'), catalytic domain"/>
    <property type="match status" value="1"/>
</dbReference>
<dbReference type="Gene3D" id="2.60.40.1910">
    <property type="match status" value="1"/>
</dbReference>
<evidence type="ECO:0000259" key="14">
    <source>
        <dbReference type="Pfam" id="PF11838"/>
    </source>
</evidence>
<evidence type="ECO:0000256" key="6">
    <source>
        <dbReference type="ARBA" id="ARBA00022801"/>
    </source>
</evidence>
<dbReference type="InterPro" id="IPR050344">
    <property type="entry name" value="Peptidase_M1_aminopeptidases"/>
</dbReference>
<reference evidence="17" key="1">
    <citation type="submission" date="2025-08" db="UniProtKB">
        <authorList>
            <consortium name="RefSeq"/>
        </authorList>
    </citation>
    <scope>IDENTIFICATION</scope>
</reference>
<keyword evidence="7 10" id="KW-0862">Zinc</keyword>
<organism evidence="16 17">
    <name type="scientific">Pogonomyrmex barbatus</name>
    <name type="common">red harvester ant</name>
    <dbReference type="NCBI Taxonomy" id="144034"/>
    <lineage>
        <taxon>Eukaryota</taxon>
        <taxon>Metazoa</taxon>
        <taxon>Ecdysozoa</taxon>
        <taxon>Arthropoda</taxon>
        <taxon>Hexapoda</taxon>
        <taxon>Insecta</taxon>
        <taxon>Pterygota</taxon>
        <taxon>Neoptera</taxon>
        <taxon>Endopterygota</taxon>
        <taxon>Hymenoptera</taxon>
        <taxon>Apocrita</taxon>
        <taxon>Aculeata</taxon>
        <taxon>Formicoidea</taxon>
        <taxon>Formicidae</taxon>
        <taxon>Myrmicinae</taxon>
        <taxon>Pogonomyrmex</taxon>
    </lineage>
</organism>
<feature type="domain" description="Peptidase M1 membrane alanine aminopeptidase" evidence="13">
    <location>
        <begin position="298"/>
        <end position="517"/>
    </location>
</feature>